<dbReference type="Proteomes" id="UP001597526">
    <property type="component" value="Unassembled WGS sequence"/>
</dbReference>
<keyword evidence="2" id="KW-1185">Reference proteome</keyword>
<gene>
    <name evidence="1" type="ORF">ACFSQJ_14195</name>
</gene>
<dbReference type="PROSITE" id="PS51257">
    <property type="entry name" value="PROKAR_LIPOPROTEIN"/>
    <property type="match status" value="1"/>
</dbReference>
<evidence type="ECO:0008006" key="3">
    <source>
        <dbReference type="Google" id="ProtNLM"/>
    </source>
</evidence>
<evidence type="ECO:0000313" key="1">
    <source>
        <dbReference type="EMBL" id="MFD2588093.1"/>
    </source>
</evidence>
<protein>
    <recommendedName>
        <fullName evidence="3">Lipoprotein</fullName>
    </recommendedName>
</protein>
<accession>A0ABW5N0H7</accession>
<dbReference type="RefSeq" id="WP_377767634.1">
    <property type="nucleotide sequence ID" value="NZ_JBHULB010000034.1"/>
</dbReference>
<sequence length="148" mass="16920">MKLKTIILTIGILSFLVGCKKENRYTDKHGNVIIKKGDETFIIPAEYEKTGESYKIFFLNKTNETISVEGKFNLNPNQEIIYEMKDTDSIQFNFGAKLYFADFGLERDDNKNQLAGIGGKFWQTYNVPDDVEYGFVIRNPGEGDVPNK</sequence>
<comment type="caution">
    <text evidence="1">The sequence shown here is derived from an EMBL/GenBank/DDBJ whole genome shotgun (WGS) entry which is preliminary data.</text>
</comment>
<name>A0ABW5N0H7_9FLAO</name>
<proteinExistence type="predicted"/>
<evidence type="ECO:0000313" key="2">
    <source>
        <dbReference type="Proteomes" id="UP001597526"/>
    </source>
</evidence>
<dbReference type="EMBL" id="JBHULB010000034">
    <property type="protein sequence ID" value="MFD2588093.1"/>
    <property type="molecule type" value="Genomic_DNA"/>
</dbReference>
<organism evidence="1 2">
    <name type="scientific">Croceitalea marina</name>
    <dbReference type="NCBI Taxonomy" id="1775166"/>
    <lineage>
        <taxon>Bacteria</taxon>
        <taxon>Pseudomonadati</taxon>
        <taxon>Bacteroidota</taxon>
        <taxon>Flavobacteriia</taxon>
        <taxon>Flavobacteriales</taxon>
        <taxon>Flavobacteriaceae</taxon>
        <taxon>Croceitalea</taxon>
    </lineage>
</organism>
<reference evidence="2" key="1">
    <citation type="journal article" date="2019" name="Int. J. Syst. Evol. Microbiol.">
        <title>The Global Catalogue of Microorganisms (GCM) 10K type strain sequencing project: providing services to taxonomists for standard genome sequencing and annotation.</title>
        <authorList>
            <consortium name="The Broad Institute Genomics Platform"/>
            <consortium name="The Broad Institute Genome Sequencing Center for Infectious Disease"/>
            <person name="Wu L."/>
            <person name="Ma J."/>
        </authorList>
    </citation>
    <scope>NUCLEOTIDE SEQUENCE [LARGE SCALE GENOMIC DNA]</scope>
    <source>
        <strain evidence="2">KCTC 52368</strain>
    </source>
</reference>